<dbReference type="SUPFAM" id="SSF54236">
    <property type="entry name" value="Ubiquitin-like"/>
    <property type="match status" value="1"/>
</dbReference>
<dbReference type="FunFam" id="3.30.2410.10:FF:000020">
    <property type="entry name" value="E3 ubiquitin-protein ligase UPL5"/>
    <property type="match status" value="1"/>
</dbReference>
<dbReference type="GO" id="GO:0006511">
    <property type="term" value="P:ubiquitin-dependent protein catabolic process"/>
    <property type="evidence" value="ECO:0007669"/>
    <property type="project" value="TreeGrafter"/>
</dbReference>
<dbReference type="SUPFAM" id="SSF56204">
    <property type="entry name" value="Hect, E3 ligase catalytic domain"/>
    <property type="match status" value="1"/>
</dbReference>
<keyword evidence="4" id="KW-0808">Transferase</keyword>
<dbReference type="Pfam" id="PF00240">
    <property type="entry name" value="ubiquitin"/>
    <property type="match status" value="1"/>
</dbReference>
<dbReference type="InterPro" id="IPR000569">
    <property type="entry name" value="HECT_dom"/>
</dbReference>
<sequence length="858" mass="98955">MKRKLEDFYDDHFFDELDFLRMRKNNPNPNSPPATASSYTFSDQSTAHRHYHQPTTSTSASSQQSSSPSHPDRFQFFVRLISQSKTLALYGKPEDKIKLVHEKIQSVTGIPIIEQRLIYQGKQLQWEHSLAECMIKKDAGLHLVGRMRSTEHPLVWKLIDLFVSTIYRLCKGETGLYLKSVEAMLVDFLDMTTKKDVHVSHFVSHLNIFQSLCAPAALVMLYMSPHKCNKELAEKSIRIFMSSCKTGLQKPFYSQCAPVALEFCNLLSRSAAQDDPLYKLCRSSLGSMVEDLRIGRSSRNYDGFNNRMCVIGVKDIFPFVSELAFKVNEGSGINLSRNEVRDFAAFLRPVKAAIKELPEFGGIFPVPMVYNLSCYDEEVKLLLMILRELLEKMRKCLEKVKDEMAMEEKEDGEWDQYLTILKVTRSIAKLFQGAEGMFWSNMKLVDVSLRYLIVRYAKKGEDHKWIIGHKDLLDFESRRHLVMLLLPETKDEDGELHEMLIDRSQLLSESFNYISKAKPENLRGGLFMEFNNEEATGPGVLREWFFLVCQEIFNPQNALFVACPNDRRRFFPNPASKVDPLHLRYFKFAGRVIALSLVHKVQVGIMFDRTFFLQLAGMNISLEDVKDADPYFYSSCKQILDMDPVIVDQDALGLTFVHEIEELGSMKVVELFANGKNIVVNSRNRKEYVELLIQHRFVTSVAKQVAKFAKGFADIVGDENIQRQIFKTLEFEDHDGLLHGSENTISVEDWKVHTEYNGYEETDPQIWWFWKIVEEMTAEQRKILLFFWTSLKHLPVDGFGGLASKLYIYKSNDSIDLLPSSHTCFYRICFPCYPSMAVMQQRLNIITQDHVGCSFGTW</sequence>
<evidence type="ECO:0000256" key="3">
    <source>
        <dbReference type="ARBA" id="ARBA00012485"/>
    </source>
</evidence>
<dbReference type="Pfam" id="PF00632">
    <property type="entry name" value="HECT"/>
    <property type="match status" value="1"/>
</dbReference>
<dbReference type="Gene3D" id="3.30.2410.10">
    <property type="entry name" value="Hect, E3 ligase catalytic domain"/>
    <property type="match status" value="1"/>
</dbReference>
<dbReference type="SMART" id="SM00119">
    <property type="entry name" value="HECTc"/>
    <property type="match status" value="1"/>
</dbReference>
<feature type="compositionally biased region" description="Polar residues" evidence="8">
    <location>
        <begin position="34"/>
        <end position="45"/>
    </location>
</feature>
<dbReference type="Proteomes" id="UP001229421">
    <property type="component" value="Unassembled WGS sequence"/>
</dbReference>
<gene>
    <name evidence="11" type="ORF">QVD17_19743</name>
</gene>
<feature type="compositionally biased region" description="Low complexity" evidence="8">
    <location>
        <begin position="53"/>
        <end position="69"/>
    </location>
</feature>
<evidence type="ECO:0000256" key="8">
    <source>
        <dbReference type="SAM" id="MobiDB-lite"/>
    </source>
</evidence>
<keyword evidence="5 6" id="KW-0833">Ubl conjugation pathway</keyword>
<evidence type="ECO:0000259" key="10">
    <source>
        <dbReference type="PROSITE" id="PS50237"/>
    </source>
</evidence>
<dbReference type="CDD" id="cd00078">
    <property type="entry name" value="HECTc"/>
    <property type="match status" value="1"/>
</dbReference>
<dbReference type="SMART" id="SM00213">
    <property type="entry name" value="UBQ"/>
    <property type="match status" value="1"/>
</dbReference>
<comment type="pathway">
    <text evidence="2">Protein modification; protein ubiquitination.</text>
</comment>
<evidence type="ECO:0000313" key="12">
    <source>
        <dbReference type="Proteomes" id="UP001229421"/>
    </source>
</evidence>
<keyword evidence="12" id="KW-1185">Reference proteome</keyword>
<feature type="domain" description="HECT" evidence="10">
    <location>
        <begin position="518"/>
        <end position="858"/>
    </location>
</feature>
<dbReference type="GO" id="GO:0000209">
    <property type="term" value="P:protein polyubiquitination"/>
    <property type="evidence" value="ECO:0007669"/>
    <property type="project" value="TreeGrafter"/>
</dbReference>
<dbReference type="InterPro" id="IPR050409">
    <property type="entry name" value="E3_ubiq-protein_ligase"/>
</dbReference>
<dbReference type="InterPro" id="IPR029071">
    <property type="entry name" value="Ubiquitin-like_domsf"/>
</dbReference>
<dbReference type="EC" id="2.3.2.26" evidence="3"/>
<evidence type="ECO:0000313" key="11">
    <source>
        <dbReference type="EMBL" id="KAK1424414.1"/>
    </source>
</evidence>
<evidence type="ECO:0000259" key="9">
    <source>
        <dbReference type="PROSITE" id="PS50053"/>
    </source>
</evidence>
<reference evidence="11" key="1">
    <citation type="journal article" date="2023" name="bioRxiv">
        <title>Improved chromosome-level genome assembly for marigold (Tagetes erecta).</title>
        <authorList>
            <person name="Jiang F."/>
            <person name="Yuan L."/>
            <person name="Wang S."/>
            <person name="Wang H."/>
            <person name="Xu D."/>
            <person name="Wang A."/>
            <person name="Fan W."/>
        </authorList>
    </citation>
    <scope>NUCLEOTIDE SEQUENCE</scope>
    <source>
        <strain evidence="11">WSJ</strain>
        <tissue evidence="11">Leaf</tissue>
    </source>
</reference>
<feature type="region of interest" description="Disordered" evidence="8">
    <location>
        <begin position="22"/>
        <end position="70"/>
    </location>
</feature>
<evidence type="ECO:0000256" key="6">
    <source>
        <dbReference type="PROSITE-ProRule" id="PRU00104"/>
    </source>
</evidence>
<dbReference type="PROSITE" id="PS50053">
    <property type="entry name" value="UBIQUITIN_2"/>
    <property type="match status" value="1"/>
</dbReference>
<dbReference type="PANTHER" id="PTHR11254">
    <property type="entry name" value="HECT DOMAIN UBIQUITIN-PROTEIN LIGASE"/>
    <property type="match status" value="1"/>
</dbReference>
<dbReference type="EMBL" id="JAUHHV010000005">
    <property type="protein sequence ID" value="KAK1424414.1"/>
    <property type="molecule type" value="Genomic_DNA"/>
</dbReference>
<evidence type="ECO:0000256" key="5">
    <source>
        <dbReference type="ARBA" id="ARBA00022786"/>
    </source>
</evidence>
<dbReference type="Gene3D" id="3.30.2160.10">
    <property type="entry name" value="Hect, E3 ligase catalytic domain"/>
    <property type="match status" value="1"/>
</dbReference>
<keyword evidence="7" id="KW-0175">Coiled coil</keyword>
<feature type="domain" description="Ubiquitin-like" evidence="9">
    <location>
        <begin position="74"/>
        <end position="150"/>
    </location>
</feature>
<dbReference type="Gene3D" id="3.10.20.90">
    <property type="entry name" value="Phosphatidylinositol 3-kinase Catalytic Subunit, Chain A, domain 1"/>
    <property type="match status" value="1"/>
</dbReference>
<comment type="caution">
    <text evidence="11">The sequence shown here is derived from an EMBL/GenBank/DDBJ whole genome shotgun (WGS) entry which is preliminary data.</text>
</comment>
<dbReference type="Gene3D" id="3.90.1750.10">
    <property type="entry name" value="Hect, E3 ligase catalytic domains"/>
    <property type="match status" value="1"/>
</dbReference>
<feature type="coiled-coil region" evidence="7">
    <location>
        <begin position="383"/>
        <end position="410"/>
    </location>
</feature>
<evidence type="ECO:0000256" key="2">
    <source>
        <dbReference type="ARBA" id="ARBA00004906"/>
    </source>
</evidence>
<dbReference type="InterPro" id="IPR000626">
    <property type="entry name" value="Ubiquitin-like_dom"/>
</dbReference>
<proteinExistence type="predicted"/>
<dbReference type="PANTHER" id="PTHR11254:SF424">
    <property type="entry name" value="E3 UBIQUITIN-PROTEIN LIGASE UPL5"/>
    <property type="match status" value="1"/>
</dbReference>
<dbReference type="AlphaFoldDB" id="A0AAD8NXH1"/>
<evidence type="ECO:0000256" key="7">
    <source>
        <dbReference type="SAM" id="Coils"/>
    </source>
</evidence>
<dbReference type="PROSITE" id="PS50237">
    <property type="entry name" value="HECT"/>
    <property type="match status" value="1"/>
</dbReference>
<accession>A0AAD8NXH1</accession>
<evidence type="ECO:0000256" key="4">
    <source>
        <dbReference type="ARBA" id="ARBA00022679"/>
    </source>
</evidence>
<dbReference type="InterPro" id="IPR019956">
    <property type="entry name" value="Ubiquitin_dom"/>
</dbReference>
<dbReference type="InterPro" id="IPR035983">
    <property type="entry name" value="Hect_E3_ubiquitin_ligase"/>
</dbReference>
<evidence type="ECO:0000256" key="1">
    <source>
        <dbReference type="ARBA" id="ARBA00000885"/>
    </source>
</evidence>
<protein>
    <recommendedName>
        <fullName evidence="3">HECT-type E3 ubiquitin transferase</fullName>
        <ecNumber evidence="3">2.3.2.26</ecNumber>
    </recommendedName>
</protein>
<comment type="catalytic activity">
    <reaction evidence="1">
        <text>S-ubiquitinyl-[E2 ubiquitin-conjugating enzyme]-L-cysteine + [acceptor protein]-L-lysine = [E2 ubiquitin-conjugating enzyme]-L-cysteine + N(6)-ubiquitinyl-[acceptor protein]-L-lysine.</text>
        <dbReference type="EC" id="2.3.2.26"/>
    </reaction>
</comment>
<name>A0AAD8NXH1_TARER</name>
<organism evidence="11 12">
    <name type="scientific">Tagetes erecta</name>
    <name type="common">African marigold</name>
    <dbReference type="NCBI Taxonomy" id="13708"/>
    <lineage>
        <taxon>Eukaryota</taxon>
        <taxon>Viridiplantae</taxon>
        <taxon>Streptophyta</taxon>
        <taxon>Embryophyta</taxon>
        <taxon>Tracheophyta</taxon>
        <taxon>Spermatophyta</taxon>
        <taxon>Magnoliopsida</taxon>
        <taxon>eudicotyledons</taxon>
        <taxon>Gunneridae</taxon>
        <taxon>Pentapetalae</taxon>
        <taxon>asterids</taxon>
        <taxon>campanulids</taxon>
        <taxon>Asterales</taxon>
        <taxon>Asteraceae</taxon>
        <taxon>Asteroideae</taxon>
        <taxon>Heliantheae alliance</taxon>
        <taxon>Tageteae</taxon>
        <taxon>Tagetes</taxon>
    </lineage>
</organism>
<dbReference type="GO" id="GO:0061630">
    <property type="term" value="F:ubiquitin protein ligase activity"/>
    <property type="evidence" value="ECO:0007669"/>
    <property type="project" value="UniProtKB-EC"/>
</dbReference>
<dbReference type="PRINTS" id="PR00348">
    <property type="entry name" value="UBIQUITIN"/>
</dbReference>
<dbReference type="GO" id="GO:0005737">
    <property type="term" value="C:cytoplasm"/>
    <property type="evidence" value="ECO:0007669"/>
    <property type="project" value="TreeGrafter"/>
</dbReference>
<feature type="active site" description="Glycyl thioester intermediate" evidence="6">
    <location>
        <position position="824"/>
    </location>
</feature>